<feature type="non-terminal residue" evidence="2">
    <location>
        <position position="128"/>
    </location>
</feature>
<keyword evidence="1" id="KW-0812">Transmembrane</keyword>
<proteinExistence type="predicted"/>
<name>A0A7K5IC48_CROSL</name>
<dbReference type="EMBL" id="VYZB01002703">
    <property type="protein sequence ID" value="NWS79188.1"/>
    <property type="molecule type" value="Genomic_DNA"/>
</dbReference>
<comment type="caution">
    <text evidence="2">The sequence shown here is derived from an EMBL/GenBank/DDBJ whole genome shotgun (WGS) entry which is preliminary data.</text>
</comment>
<sequence>RCTPGGEGARCVCSASALPEPSLSFELPSRNVTVGEGHRDVTVTAPGPGGTAAGVGVTVTAILTLRGTLDPRLAVLCAARNPHGSARQQLRFQHPGGLVWAKVGPVGAVVAFAIVIALVCYLSQSRRK</sequence>
<gene>
    <name evidence="2" type="primary">Smp</name>
    <name evidence="2" type="ORF">CROSUL_R15449</name>
</gene>
<keyword evidence="1" id="KW-1133">Transmembrane helix</keyword>
<feature type="non-terminal residue" evidence="2">
    <location>
        <position position="1"/>
    </location>
</feature>
<accession>A0A7K5IC48</accession>
<dbReference type="OrthoDB" id="10012075at2759"/>
<reference evidence="2 3" key="1">
    <citation type="submission" date="2019-09" db="EMBL/GenBank/DDBJ databases">
        <title>Bird 10,000 Genomes (B10K) Project - Family phase.</title>
        <authorList>
            <person name="Zhang G."/>
        </authorList>
    </citation>
    <scope>NUCLEOTIDE SEQUENCE [LARGE SCALE GENOMIC DNA]</scope>
    <source>
        <strain evidence="2">B10K-DU-003-44</strain>
        <tissue evidence="2">Muscle</tissue>
    </source>
</reference>
<evidence type="ECO:0000256" key="1">
    <source>
        <dbReference type="SAM" id="Phobius"/>
    </source>
</evidence>
<evidence type="ECO:0000313" key="2">
    <source>
        <dbReference type="EMBL" id="NWS79188.1"/>
    </source>
</evidence>
<feature type="transmembrane region" description="Helical" evidence="1">
    <location>
        <begin position="99"/>
        <end position="122"/>
    </location>
</feature>
<keyword evidence="3" id="KW-1185">Reference proteome</keyword>
<evidence type="ECO:0000313" key="3">
    <source>
        <dbReference type="Proteomes" id="UP000549499"/>
    </source>
</evidence>
<dbReference type="Proteomes" id="UP000549499">
    <property type="component" value="Unassembled WGS sequence"/>
</dbReference>
<dbReference type="AlphaFoldDB" id="A0A7K5IC48"/>
<organism evidence="2 3">
    <name type="scientific">Crotophaga sulcirostris</name>
    <name type="common">Groove-billed ani</name>
    <dbReference type="NCBI Taxonomy" id="33598"/>
    <lineage>
        <taxon>Eukaryota</taxon>
        <taxon>Metazoa</taxon>
        <taxon>Chordata</taxon>
        <taxon>Craniata</taxon>
        <taxon>Vertebrata</taxon>
        <taxon>Euteleostomi</taxon>
        <taxon>Archelosauria</taxon>
        <taxon>Archosauria</taxon>
        <taxon>Dinosauria</taxon>
        <taxon>Saurischia</taxon>
        <taxon>Theropoda</taxon>
        <taxon>Coelurosauria</taxon>
        <taxon>Aves</taxon>
        <taxon>Neognathae</taxon>
        <taxon>Neoaves</taxon>
        <taxon>Otidimorphae</taxon>
        <taxon>Cuculiformes</taxon>
        <taxon>Crotophagidae</taxon>
        <taxon>Crotophaga</taxon>
    </lineage>
</organism>
<protein>
    <submittedName>
        <fullName evidence="2">SMP protein</fullName>
    </submittedName>
</protein>
<keyword evidence="1" id="KW-0472">Membrane</keyword>